<dbReference type="PANTHER" id="PTHR36836">
    <property type="entry name" value="COLANIC ACID BIOSYNTHESIS PROTEIN WCAK"/>
    <property type="match status" value="1"/>
</dbReference>
<keyword evidence="2" id="KW-0808">Transferase</keyword>
<evidence type="ECO:0000313" key="3">
    <source>
        <dbReference type="Proteomes" id="UP000505210"/>
    </source>
</evidence>
<dbReference type="RefSeq" id="WP_172356430.1">
    <property type="nucleotide sequence ID" value="NZ_CP053661.1"/>
</dbReference>
<dbReference type="InterPro" id="IPR007345">
    <property type="entry name" value="Polysacch_pyruvyl_Trfase"/>
</dbReference>
<proteinExistence type="predicted"/>
<dbReference type="KEGG" id="theu:HPC62_13370"/>
<name>A0A6M8BA94_9CYAN</name>
<dbReference type="Pfam" id="PF04230">
    <property type="entry name" value="PS_pyruv_trans"/>
    <property type="match status" value="1"/>
</dbReference>
<keyword evidence="3" id="KW-1185">Reference proteome</keyword>
<dbReference type="AlphaFoldDB" id="A0A6M8BA94"/>
<sequence>MKKMIDSPSKALAFYSAITQFDNLGDLLINKILISEVRNYARLVVNVNGVPEWYRQELGLLPEEIIEESRSKFRVRIILAGIRRLSGFKKNTFVIINPGHSYGDMKVLGGVFFRILINSTLIYLSGVRRCRFGCSIGPFWGRRESLERWQSRLTYFNSVRDSSSKSYAESIGIQNTVYFPDLAWLMETRYTRERPSIESREFVILSFRDSTPGFLGQHLDAQEYQNLLFSKIDRIVEYASNVLSKKILVCHQVERDESMSKLIYERYKSTHKVDLLDSRVTARDMEKVYSSSCLAFSNRLHVLMFSMAFGSLPVAVIDSKRHTKISGIFIDYSMESLILDIHDKDTFVRQRLDDLLQRQMPSLNEIIVDSYQKNSAIAKSLIQKTILG</sequence>
<gene>
    <name evidence="2" type="ORF">HPC62_13370</name>
</gene>
<accession>A0A6M8BA94</accession>
<dbReference type="Proteomes" id="UP000505210">
    <property type="component" value="Chromosome"/>
</dbReference>
<reference evidence="2 3" key="1">
    <citation type="submission" date="2020-05" db="EMBL/GenBank/DDBJ databases">
        <title>Complete genome sequence of of a novel Thermoleptolyngbya strain isolated from hot springs of Ganzi, Sichuan China.</title>
        <authorList>
            <person name="Tang J."/>
            <person name="Daroch M."/>
            <person name="Li L."/>
            <person name="Waleron K."/>
            <person name="Waleron M."/>
            <person name="Waleron M."/>
        </authorList>
    </citation>
    <scope>NUCLEOTIDE SEQUENCE [LARGE SCALE GENOMIC DNA]</scope>
    <source>
        <strain evidence="2 3">PKUAC-SCTA183</strain>
    </source>
</reference>
<organism evidence="2 3">
    <name type="scientific">Thermoleptolyngbya sichuanensis A183</name>
    <dbReference type="NCBI Taxonomy" id="2737172"/>
    <lineage>
        <taxon>Bacteria</taxon>
        <taxon>Bacillati</taxon>
        <taxon>Cyanobacteriota</taxon>
        <taxon>Cyanophyceae</taxon>
        <taxon>Oculatellales</taxon>
        <taxon>Oculatellaceae</taxon>
        <taxon>Thermoleptolyngbya</taxon>
        <taxon>Thermoleptolyngbya sichuanensis</taxon>
    </lineage>
</organism>
<dbReference type="GO" id="GO:0016740">
    <property type="term" value="F:transferase activity"/>
    <property type="evidence" value="ECO:0007669"/>
    <property type="project" value="UniProtKB-KW"/>
</dbReference>
<protein>
    <submittedName>
        <fullName evidence="2">Polysaccharide pyruvyl transferase family protein</fullName>
    </submittedName>
</protein>
<evidence type="ECO:0000313" key="2">
    <source>
        <dbReference type="EMBL" id="QKD83052.1"/>
    </source>
</evidence>
<evidence type="ECO:0000259" key="1">
    <source>
        <dbReference type="Pfam" id="PF04230"/>
    </source>
</evidence>
<dbReference type="PANTHER" id="PTHR36836:SF1">
    <property type="entry name" value="COLANIC ACID BIOSYNTHESIS PROTEIN WCAK"/>
    <property type="match status" value="1"/>
</dbReference>
<dbReference type="EMBL" id="CP053661">
    <property type="protein sequence ID" value="QKD83052.1"/>
    <property type="molecule type" value="Genomic_DNA"/>
</dbReference>
<feature type="domain" description="Polysaccharide pyruvyl transferase" evidence="1">
    <location>
        <begin position="23"/>
        <end position="310"/>
    </location>
</feature>